<keyword evidence="3" id="KW-1185">Reference proteome</keyword>
<evidence type="ECO:0000256" key="1">
    <source>
        <dbReference type="SAM" id="MobiDB-lite"/>
    </source>
</evidence>
<proteinExistence type="predicted"/>
<evidence type="ECO:0000313" key="2">
    <source>
        <dbReference type="EMBL" id="KAF7842275.1"/>
    </source>
</evidence>
<feature type="region of interest" description="Disordered" evidence="1">
    <location>
        <begin position="1"/>
        <end position="23"/>
    </location>
</feature>
<comment type="caution">
    <text evidence="2">The sequence shown here is derived from an EMBL/GenBank/DDBJ whole genome shotgun (WGS) entry which is preliminary data.</text>
</comment>
<dbReference type="EMBL" id="JAAIUW010000002">
    <property type="protein sequence ID" value="KAF7842275.1"/>
    <property type="molecule type" value="Genomic_DNA"/>
</dbReference>
<name>A0A834XBW3_9FABA</name>
<protein>
    <submittedName>
        <fullName evidence="2">Uncharacterized protein</fullName>
    </submittedName>
</protein>
<reference evidence="2" key="1">
    <citation type="submission" date="2020-09" db="EMBL/GenBank/DDBJ databases">
        <title>Genome-Enabled Discovery of Anthraquinone Biosynthesis in Senna tora.</title>
        <authorList>
            <person name="Kang S.-H."/>
            <person name="Pandey R.P."/>
            <person name="Lee C.-M."/>
            <person name="Sim J.-S."/>
            <person name="Jeong J.-T."/>
            <person name="Choi B.-S."/>
            <person name="Jung M."/>
            <person name="Ginzburg D."/>
            <person name="Zhao K."/>
            <person name="Won S.Y."/>
            <person name="Oh T.-J."/>
            <person name="Yu Y."/>
            <person name="Kim N.-H."/>
            <person name="Lee O.R."/>
            <person name="Lee T.-H."/>
            <person name="Bashyal P."/>
            <person name="Kim T.-S."/>
            <person name="Lee W.-H."/>
            <person name="Kawkins C."/>
            <person name="Kim C.-K."/>
            <person name="Kim J.S."/>
            <person name="Ahn B.O."/>
            <person name="Rhee S.Y."/>
            <person name="Sohng J.K."/>
        </authorList>
    </citation>
    <scope>NUCLEOTIDE SEQUENCE</scope>
    <source>
        <tissue evidence="2">Leaf</tissue>
    </source>
</reference>
<gene>
    <name evidence="2" type="ORF">G2W53_004573</name>
</gene>
<dbReference type="AlphaFoldDB" id="A0A834XBW3"/>
<dbReference type="Proteomes" id="UP000634136">
    <property type="component" value="Unassembled WGS sequence"/>
</dbReference>
<accession>A0A834XBW3</accession>
<sequence>MGEKKTQENNAQKDKDKSNAPKK</sequence>
<organism evidence="2 3">
    <name type="scientific">Senna tora</name>
    <dbReference type="NCBI Taxonomy" id="362788"/>
    <lineage>
        <taxon>Eukaryota</taxon>
        <taxon>Viridiplantae</taxon>
        <taxon>Streptophyta</taxon>
        <taxon>Embryophyta</taxon>
        <taxon>Tracheophyta</taxon>
        <taxon>Spermatophyta</taxon>
        <taxon>Magnoliopsida</taxon>
        <taxon>eudicotyledons</taxon>
        <taxon>Gunneridae</taxon>
        <taxon>Pentapetalae</taxon>
        <taxon>rosids</taxon>
        <taxon>fabids</taxon>
        <taxon>Fabales</taxon>
        <taxon>Fabaceae</taxon>
        <taxon>Caesalpinioideae</taxon>
        <taxon>Cassia clade</taxon>
        <taxon>Senna</taxon>
    </lineage>
</organism>
<evidence type="ECO:0000313" key="3">
    <source>
        <dbReference type="Proteomes" id="UP000634136"/>
    </source>
</evidence>